<dbReference type="RefSeq" id="WP_091785033.1">
    <property type="nucleotide sequence ID" value="NZ_FNDI01000021.1"/>
</dbReference>
<protein>
    <recommendedName>
        <fullName evidence="3">XRE family transcriptional regulator</fullName>
    </recommendedName>
</protein>
<evidence type="ECO:0000313" key="1">
    <source>
        <dbReference type="EMBL" id="SDI65112.1"/>
    </source>
</evidence>
<evidence type="ECO:0000313" key="2">
    <source>
        <dbReference type="Proteomes" id="UP000198900"/>
    </source>
</evidence>
<organism evidence="1 2">
    <name type="scientific">Paraburkholderia steynii</name>
    <dbReference type="NCBI Taxonomy" id="1245441"/>
    <lineage>
        <taxon>Bacteria</taxon>
        <taxon>Pseudomonadati</taxon>
        <taxon>Pseudomonadota</taxon>
        <taxon>Betaproteobacteria</taxon>
        <taxon>Burkholderiales</taxon>
        <taxon>Burkholderiaceae</taxon>
        <taxon>Paraburkholderia</taxon>
    </lineage>
</organism>
<gene>
    <name evidence="1" type="ORF">SAMN04487926_12146</name>
</gene>
<proteinExistence type="predicted"/>
<reference evidence="1" key="1">
    <citation type="submission" date="2016-10" db="EMBL/GenBank/DDBJ databases">
        <authorList>
            <person name="Varghese N."/>
            <person name="Submissions S."/>
        </authorList>
    </citation>
    <scope>NUCLEOTIDE SEQUENCE [LARGE SCALE GENOMIC DNA]</scope>
    <source>
        <strain evidence="1">YR281</strain>
    </source>
</reference>
<comment type="caution">
    <text evidence="1">The sequence shown here is derived from an EMBL/GenBank/DDBJ whole genome shotgun (WGS) entry which is preliminary data.</text>
</comment>
<sequence length="88" mass="10050">MTFELAPAQVVDWSRILDDVRRAGYTVSEVAYYTQIPKSTLLGYRNHGAEPRHSAGSKLLRFWAQATYADERQPPLRDPIPSAADFRR</sequence>
<name>A0A7Z7FJS7_9BURK</name>
<dbReference type="EMBL" id="FNDI01000021">
    <property type="protein sequence ID" value="SDI65112.1"/>
    <property type="molecule type" value="Genomic_DNA"/>
</dbReference>
<dbReference type="AlphaFoldDB" id="A0A7Z7FJS7"/>
<accession>A0A7Z7FJS7</accession>
<keyword evidence="2" id="KW-1185">Reference proteome</keyword>
<evidence type="ECO:0008006" key="3">
    <source>
        <dbReference type="Google" id="ProtNLM"/>
    </source>
</evidence>
<dbReference type="Proteomes" id="UP000198900">
    <property type="component" value="Unassembled WGS sequence"/>
</dbReference>